<dbReference type="Pfam" id="PF13426">
    <property type="entry name" value="PAS_9"/>
    <property type="match status" value="1"/>
</dbReference>
<dbReference type="STRING" id="195064.SAMN05421721_10519"/>
<dbReference type="PROSITE" id="PS50887">
    <property type="entry name" value="GGDEF"/>
    <property type="match status" value="1"/>
</dbReference>
<feature type="domain" description="GGDEF" evidence="4">
    <location>
        <begin position="878"/>
        <end position="1011"/>
    </location>
</feature>
<dbReference type="EMBL" id="FOUO01000005">
    <property type="protein sequence ID" value="SFM41616.1"/>
    <property type="molecule type" value="Genomic_DNA"/>
</dbReference>
<dbReference type="CDD" id="cd00130">
    <property type="entry name" value="PAS"/>
    <property type="match status" value="2"/>
</dbReference>
<accession>A0A1I4QPH4</accession>
<dbReference type="InterPro" id="IPR043128">
    <property type="entry name" value="Rev_trsase/Diguanyl_cyclase"/>
</dbReference>
<dbReference type="NCBIfam" id="TIGR00254">
    <property type="entry name" value="GGDEF"/>
    <property type="match status" value="1"/>
</dbReference>
<dbReference type="SUPFAM" id="SSF55781">
    <property type="entry name" value="GAF domain-like"/>
    <property type="match status" value="2"/>
</dbReference>
<evidence type="ECO:0000259" key="2">
    <source>
        <dbReference type="PROSITE" id="PS50112"/>
    </source>
</evidence>
<proteinExistence type="predicted"/>
<dbReference type="GO" id="GO:0003824">
    <property type="term" value="F:catalytic activity"/>
    <property type="evidence" value="ECO:0007669"/>
    <property type="project" value="UniProtKB-ARBA"/>
</dbReference>
<dbReference type="InterPro" id="IPR013655">
    <property type="entry name" value="PAS_fold_3"/>
</dbReference>
<dbReference type="InterPro" id="IPR001610">
    <property type="entry name" value="PAC"/>
</dbReference>
<dbReference type="InterPro" id="IPR029016">
    <property type="entry name" value="GAF-like_dom_sf"/>
</dbReference>
<evidence type="ECO:0000313" key="5">
    <source>
        <dbReference type="EMBL" id="SFM41616.1"/>
    </source>
</evidence>
<feature type="domain" description="PAC" evidence="3">
    <location>
        <begin position="495"/>
        <end position="547"/>
    </location>
</feature>
<dbReference type="Proteomes" id="UP000199556">
    <property type="component" value="Unassembled WGS sequence"/>
</dbReference>
<keyword evidence="6" id="KW-1185">Reference proteome</keyword>
<dbReference type="SUPFAM" id="SSF55785">
    <property type="entry name" value="PYP-like sensor domain (PAS domain)"/>
    <property type="match status" value="3"/>
</dbReference>
<dbReference type="NCBIfam" id="TIGR00229">
    <property type="entry name" value="sensory_box"/>
    <property type="match status" value="3"/>
</dbReference>
<evidence type="ECO:0000259" key="3">
    <source>
        <dbReference type="PROSITE" id="PS50113"/>
    </source>
</evidence>
<dbReference type="CDD" id="cd01949">
    <property type="entry name" value="GGDEF"/>
    <property type="match status" value="1"/>
</dbReference>
<dbReference type="Gene3D" id="3.30.450.40">
    <property type="match status" value="2"/>
</dbReference>
<dbReference type="InterPro" id="IPR000014">
    <property type="entry name" value="PAS"/>
</dbReference>
<dbReference type="InterPro" id="IPR000700">
    <property type="entry name" value="PAS-assoc_C"/>
</dbReference>
<evidence type="ECO:0000256" key="1">
    <source>
        <dbReference type="ARBA" id="ARBA00001946"/>
    </source>
</evidence>
<dbReference type="Pfam" id="PF00990">
    <property type="entry name" value="GGDEF"/>
    <property type="match status" value="1"/>
</dbReference>
<evidence type="ECO:0000313" key="6">
    <source>
        <dbReference type="Proteomes" id="UP000199556"/>
    </source>
</evidence>
<dbReference type="Gene3D" id="3.30.70.270">
    <property type="match status" value="1"/>
</dbReference>
<dbReference type="FunFam" id="3.30.70.270:FF:000001">
    <property type="entry name" value="Diguanylate cyclase domain protein"/>
    <property type="match status" value="1"/>
</dbReference>
<organism evidence="5 6">
    <name type="scientific">Ectothiorhodospira mobilis</name>
    <dbReference type="NCBI Taxonomy" id="195064"/>
    <lineage>
        <taxon>Bacteria</taxon>
        <taxon>Pseudomonadati</taxon>
        <taxon>Pseudomonadota</taxon>
        <taxon>Gammaproteobacteria</taxon>
        <taxon>Chromatiales</taxon>
        <taxon>Ectothiorhodospiraceae</taxon>
        <taxon>Ectothiorhodospira</taxon>
    </lineage>
</organism>
<name>A0A1I4QPH4_ECTMO</name>
<dbReference type="PROSITE" id="PS50112">
    <property type="entry name" value="PAS"/>
    <property type="match status" value="2"/>
</dbReference>
<dbReference type="PANTHER" id="PTHR44757:SF2">
    <property type="entry name" value="BIOFILM ARCHITECTURE MAINTENANCE PROTEIN MBAA"/>
    <property type="match status" value="1"/>
</dbReference>
<feature type="domain" description="PAS" evidence="2">
    <location>
        <begin position="126"/>
        <end position="197"/>
    </location>
</feature>
<reference evidence="5 6" key="1">
    <citation type="submission" date="2016-10" db="EMBL/GenBank/DDBJ databases">
        <authorList>
            <person name="de Groot N.N."/>
        </authorList>
    </citation>
    <scope>NUCLEOTIDE SEQUENCE [LARGE SCALE GENOMIC DNA]</scope>
    <source>
        <strain evidence="5 6">DSM 4180</strain>
    </source>
</reference>
<comment type="cofactor">
    <cofactor evidence="1">
        <name>Mg(2+)</name>
        <dbReference type="ChEBI" id="CHEBI:18420"/>
    </cofactor>
</comment>
<feature type="domain" description="PAC" evidence="3">
    <location>
        <begin position="792"/>
        <end position="845"/>
    </location>
</feature>
<gene>
    <name evidence="5" type="ORF">SAMN05421721_10519</name>
</gene>
<dbReference type="AlphaFoldDB" id="A0A1I4QPH4"/>
<dbReference type="InterPro" id="IPR029787">
    <property type="entry name" value="Nucleotide_cyclase"/>
</dbReference>
<dbReference type="SUPFAM" id="SSF55073">
    <property type="entry name" value="Nucleotide cyclase"/>
    <property type="match status" value="1"/>
</dbReference>
<dbReference type="InterPro" id="IPR035965">
    <property type="entry name" value="PAS-like_dom_sf"/>
</dbReference>
<dbReference type="Pfam" id="PF08447">
    <property type="entry name" value="PAS_3"/>
    <property type="match status" value="2"/>
</dbReference>
<dbReference type="PANTHER" id="PTHR44757">
    <property type="entry name" value="DIGUANYLATE CYCLASE DGCP"/>
    <property type="match status" value="1"/>
</dbReference>
<sequence>MDWGLSDIEMATLPLARLRVDRVGDIHAANETAADLLGAQIGGDGTMARVADFFAGEDPGVLDHLLEEARGQGGSLARDLHLKDAGGRAFRADLLVLHASRKDPDPAPFLFILAERMPSLGSPGDGETTLRHFYDLHAVGMALISPEGRAWLGFNERFREILGYSREDLEGMAWGDLLHPHERAADGHLFQRMCAGEDAIHVGERVLLGAGGRTIHAHLERRAVCATDGTLRCCAVILRDMTHLRQFMRRTQRLRRVEQLLGQVNQAIVREVGLRELLHRICHMAVEVGGFSACWIGLWEAMDVRSLRLFARAGADVGDVDPQASAGEWLPGDGQRENPLVLNDLEVDSGDLSETRAAAQAGQRALARFTLGRRGAVTGTLNLFADEPGVFSEQVKALLREMAGNLSLAVDRITAAEALETARKVVESSPVVVCRWIPRPGWPLEYISANVARWGYSAAELVSRERPFMELMHPRDRGRVERELHNHIRHRRRRFRREYRLGTARGDWLWIEDYSCATYGPDGGLLALEGVLSDITERRRHERREVARNRVLSLLAHGADLQLILEALAEGVQEVEEPIAQRCAILLTEEGGAFLRLAVAPGLPPGFRSCLQRIRIRPGVGGCARAAATRQTVISHDIARDPAWAKVLDVTREAGVAACWAVPILASTGEVLGVSAIFRAVAGAPDEGEMRQIQDKANLAAIAIERTRDSQSLRENAERWRFAIEGAGDGVWDWDLSSDRVLYSRRCDEILELPQGSGMSRVKDWVARVHPEDQAPLEAALDAHLQGQSPHYVFEHRVRTGEGAWKWILARGLVVRRDAHGRPLRMVGTVADISERKRLEEELRALATTDYLTGLANRRHFLARVSEELARLSRHSDNEAAVLMLDLDHFKSVNDRYGHSAGDAVLRHFAGLLREGLRRIDLPGRVGGEEFAVLLPDAGIQDAQKMAERLRARLAQHPVAVEGACIPVTVSIGITRLRPEDPSPDEALQRADTALYRAKSSGRDCVRVFERGG</sequence>
<protein>
    <submittedName>
        <fullName evidence="5">PAS domain S-box-containing protein/diguanylate cyclase (GGDEF) domain-containing protein</fullName>
    </submittedName>
</protein>
<dbReference type="SMART" id="SM00091">
    <property type="entry name" value="PAS"/>
    <property type="match status" value="4"/>
</dbReference>
<dbReference type="SMART" id="SM00065">
    <property type="entry name" value="GAF"/>
    <property type="match status" value="1"/>
</dbReference>
<evidence type="ECO:0000259" key="4">
    <source>
        <dbReference type="PROSITE" id="PS50887"/>
    </source>
</evidence>
<dbReference type="PROSITE" id="PS50113">
    <property type="entry name" value="PAC"/>
    <property type="match status" value="2"/>
</dbReference>
<dbReference type="SMART" id="SM00086">
    <property type="entry name" value="PAC"/>
    <property type="match status" value="3"/>
</dbReference>
<dbReference type="Gene3D" id="3.30.450.20">
    <property type="entry name" value="PAS domain"/>
    <property type="match status" value="3"/>
</dbReference>
<dbReference type="SMART" id="SM00267">
    <property type="entry name" value="GGDEF"/>
    <property type="match status" value="1"/>
</dbReference>
<dbReference type="Pfam" id="PF13185">
    <property type="entry name" value="GAF_2"/>
    <property type="match status" value="2"/>
</dbReference>
<dbReference type="InterPro" id="IPR000160">
    <property type="entry name" value="GGDEF_dom"/>
</dbReference>
<dbReference type="InterPro" id="IPR052155">
    <property type="entry name" value="Biofilm_reg_signaling"/>
</dbReference>
<feature type="domain" description="PAS" evidence="2">
    <location>
        <begin position="455"/>
        <end position="491"/>
    </location>
</feature>
<dbReference type="InterPro" id="IPR003018">
    <property type="entry name" value="GAF"/>
</dbReference>